<feature type="compositionally biased region" description="Polar residues" evidence="1">
    <location>
        <begin position="195"/>
        <end position="207"/>
    </location>
</feature>
<feature type="compositionally biased region" description="Polar residues" evidence="1">
    <location>
        <begin position="319"/>
        <end position="340"/>
    </location>
</feature>
<dbReference type="GO" id="GO:0030036">
    <property type="term" value="P:actin cytoskeleton organization"/>
    <property type="evidence" value="ECO:0007669"/>
    <property type="project" value="TreeGrafter"/>
</dbReference>
<dbReference type="PANTHER" id="PTHR12751">
    <property type="entry name" value="PHOSPHATASE AND ACTIN REGULATOR PHACTR"/>
    <property type="match status" value="1"/>
</dbReference>
<evidence type="ECO:0000313" key="2">
    <source>
        <dbReference type="EMBL" id="KAJ1952831.1"/>
    </source>
</evidence>
<proteinExistence type="predicted"/>
<evidence type="ECO:0000313" key="3">
    <source>
        <dbReference type="Proteomes" id="UP001150925"/>
    </source>
</evidence>
<reference evidence="2" key="1">
    <citation type="submission" date="2022-07" db="EMBL/GenBank/DDBJ databases">
        <title>Phylogenomic reconstructions and comparative analyses of Kickxellomycotina fungi.</title>
        <authorList>
            <person name="Reynolds N.K."/>
            <person name="Stajich J.E."/>
            <person name="Barry K."/>
            <person name="Grigoriev I.V."/>
            <person name="Crous P."/>
            <person name="Smith M.E."/>
        </authorList>
    </citation>
    <scope>NUCLEOTIDE SEQUENCE</scope>
    <source>
        <strain evidence="2">RSA 1196</strain>
    </source>
</reference>
<dbReference type="Proteomes" id="UP001150925">
    <property type="component" value="Unassembled WGS sequence"/>
</dbReference>
<comment type="caution">
    <text evidence="2">The sequence shown here is derived from an EMBL/GenBank/DDBJ whole genome shotgun (WGS) entry which is preliminary data.</text>
</comment>
<keyword evidence="3" id="KW-1185">Reference proteome</keyword>
<dbReference type="GO" id="GO:0003779">
    <property type="term" value="F:actin binding"/>
    <property type="evidence" value="ECO:0007669"/>
    <property type="project" value="TreeGrafter"/>
</dbReference>
<protein>
    <submittedName>
        <fullName evidence="2">Uncharacterized protein</fullName>
    </submittedName>
</protein>
<feature type="compositionally biased region" description="Low complexity" evidence="1">
    <location>
        <begin position="436"/>
        <end position="458"/>
    </location>
</feature>
<evidence type="ECO:0000256" key="1">
    <source>
        <dbReference type="SAM" id="MobiDB-lite"/>
    </source>
</evidence>
<dbReference type="PANTHER" id="PTHR12751:SF18">
    <property type="entry name" value="PHOSPHATASE AND ACTIN REGULATOR 1"/>
    <property type="match status" value="1"/>
</dbReference>
<feature type="region of interest" description="Disordered" evidence="1">
    <location>
        <begin position="1"/>
        <end position="63"/>
    </location>
</feature>
<organism evidence="2 3">
    <name type="scientific">Dispira parvispora</name>
    <dbReference type="NCBI Taxonomy" id="1520584"/>
    <lineage>
        <taxon>Eukaryota</taxon>
        <taxon>Fungi</taxon>
        <taxon>Fungi incertae sedis</taxon>
        <taxon>Zoopagomycota</taxon>
        <taxon>Kickxellomycotina</taxon>
        <taxon>Dimargaritomycetes</taxon>
        <taxon>Dimargaritales</taxon>
        <taxon>Dimargaritaceae</taxon>
        <taxon>Dispira</taxon>
    </lineage>
</organism>
<feature type="region of interest" description="Disordered" evidence="1">
    <location>
        <begin position="95"/>
        <end position="139"/>
    </location>
</feature>
<feature type="region of interest" description="Disordered" evidence="1">
    <location>
        <begin position="319"/>
        <end position="357"/>
    </location>
</feature>
<gene>
    <name evidence="2" type="ORF">IWQ62_006132</name>
</gene>
<feature type="region of interest" description="Disordered" evidence="1">
    <location>
        <begin position="269"/>
        <end position="296"/>
    </location>
</feature>
<dbReference type="EMBL" id="JANBPY010003066">
    <property type="protein sequence ID" value="KAJ1952831.1"/>
    <property type="molecule type" value="Genomic_DNA"/>
</dbReference>
<accession>A0A9W8AHA9</accession>
<feature type="compositionally biased region" description="Polar residues" evidence="1">
    <location>
        <begin position="103"/>
        <end position="124"/>
    </location>
</feature>
<dbReference type="OrthoDB" id="5563016at2759"/>
<feature type="compositionally biased region" description="Polar residues" evidence="1">
    <location>
        <begin position="285"/>
        <end position="296"/>
    </location>
</feature>
<name>A0A9W8AHA9_9FUNG</name>
<sequence>QQPPSSPLPTISESPSSSTAPSGPALPLNFPVKPITRVHSTPSVRPSPDLFGGEINRDAAQGMQHQGRYVLEDQLVQAQLGASFSPTKAARSQSLVSALPPASTGSVNLSTLGTTPSHCPTATEGSSSGSSHSPALSRMSSRRIFRKPLLNFNREDPAHAPLPLANMPLPTPPPPSHSRDSRFDLQLGHSIGLPESNSPHSPGSNHRFTIASGGRSFSLGGPDSSGKLPTMHHLALPSPVASPAPPPVAAQRFPIQRGYSGTVPSTIREELLSTPPGSPADHLALTSNHTPLPSSQLASPIMETEQPQCSEAMSKLEQAVNQLPKDSQLSAKSSRVSGSTDAEDLTPPPSPPQSITPVAVVPEPVYTITRENGEAVVSNNNLNVPLSRNSGSETALTTSYSAQQATGCQLTLQHGAPGYFMDASFISTHDDSTVSSTSTYSCSPTSSLSSSPQQTITSVSHPASASQPSSILKKASSQLFADSLASTASVNSSPSSTSLEASTQHAKQLRFAETVLIYETFDPTLYDRRGEAMMRLTPEIAYEIKTELNNFKMYELIVHEESKQYTHFIP</sequence>
<feature type="region of interest" description="Disordered" evidence="1">
    <location>
        <begin position="161"/>
        <end position="230"/>
    </location>
</feature>
<feature type="region of interest" description="Disordered" evidence="1">
    <location>
        <begin position="436"/>
        <end position="467"/>
    </location>
</feature>
<feature type="non-terminal residue" evidence="2">
    <location>
        <position position="1"/>
    </location>
</feature>
<feature type="compositionally biased region" description="Low complexity" evidence="1">
    <location>
        <begin position="8"/>
        <end position="27"/>
    </location>
</feature>
<dbReference type="AlphaFoldDB" id="A0A9W8AHA9"/>